<keyword evidence="14" id="KW-0539">Nucleus</keyword>
<dbReference type="SMART" id="SM00484">
    <property type="entry name" value="XPGI"/>
    <property type="match status" value="1"/>
</dbReference>
<dbReference type="InterPro" id="IPR014905">
    <property type="entry name" value="HIRAN"/>
</dbReference>
<dbReference type="Gene3D" id="3.30.70.2330">
    <property type="match status" value="1"/>
</dbReference>
<gene>
    <name evidence="16" type="ORF">PACLA_8A061237</name>
</gene>
<evidence type="ECO:0000256" key="11">
    <source>
        <dbReference type="ARBA" id="ARBA00022842"/>
    </source>
</evidence>
<dbReference type="InterPro" id="IPR006086">
    <property type="entry name" value="XPG-I_dom"/>
</dbReference>
<dbReference type="PROSITE" id="PS00842">
    <property type="entry name" value="XPG_2"/>
    <property type="match status" value="1"/>
</dbReference>
<evidence type="ECO:0000313" key="16">
    <source>
        <dbReference type="EMBL" id="CAB3982064.1"/>
    </source>
</evidence>
<evidence type="ECO:0000256" key="12">
    <source>
        <dbReference type="ARBA" id="ARBA00022881"/>
    </source>
</evidence>
<dbReference type="GO" id="GO:0005634">
    <property type="term" value="C:nucleus"/>
    <property type="evidence" value="ECO:0007669"/>
    <property type="project" value="UniProtKB-SubCell"/>
</dbReference>
<dbReference type="Pfam" id="PF00867">
    <property type="entry name" value="XPG_I"/>
    <property type="match status" value="1"/>
</dbReference>
<keyword evidence="6" id="KW-0479">Metal-binding</keyword>
<dbReference type="GO" id="GO:0008270">
    <property type="term" value="F:zinc ion binding"/>
    <property type="evidence" value="ECO:0007669"/>
    <property type="project" value="InterPro"/>
</dbReference>
<keyword evidence="9" id="KW-0228">DNA excision</keyword>
<comment type="subcellular location">
    <subcellularLocation>
        <location evidence="2">Nucleus</location>
    </subcellularLocation>
</comment>
<dbReference type="AlphaFoldDB" id="A0A7D9HE04"/>
<sequence length="627" mass="70674">MGINGLLGFLRPITKDSSIQEYTGKSLGIDTSCYLYKGAYSCATELALGIPTNKYIDYLVQVIRLLQASDIKPIAVFDGNKLPAKSNVNHSRESTRKDTLRKGKALWYSNDKTAAAGFFQKALKVTWNMVLTTIETLKSMGVEYVVAPFEADAQLTYLESQGHLNAIITEDSDLLAFGCKEVIYKLELNGTCKVIRRMDICKFMGVKDFKFEHFRYMCIIAGCDYLKNISGIGIKRAHAFIQRYTRANLKIEKALPEMAKLIGVRTISIPNGYISAFSVANNTFLHQNANNIVDLCIGNINIETGDRVNNYSVEELQTPGSIWGEIERTGNQTIENQVEDDDPNDENFTADISVLSQDRASEQVVTRASTLKCKVVERLEDFTWTIPCFPVMQIPFTAVVFEKDGELYNGLMSTCDINAIDVINANIVCWCSCGIDINNKSYVVLWKWEVQEELQSDWEDLEETESEISYISETDLSSDESQNHMPISQDKEGMPDVTHTLPFKVLGVAHCKSYQDHLEKACEKLGEDKNSVTACIVPERDNEQDAEAICVMIDYGEGKQRVGYIAREFTKFIHPLLCSDSIINVSIGKIKFQTLWLRIGFYMSVLITRKGEWERSVVNAAREVKLY</sequence>
<dbReference type="OrthoDB" id="5977750at2759"/>
<dbReference type="GO" id="GO:0017108">
    <property type="term" value="F:5'-flap endonuclease activity"/>
    <property type="evidence" value="ECO:0007669"/>
    <property type="project" value="TreeGrafter"/>
</dbReference>
<evidence type="ECO:0000256" key="7">
    <source>
        <dbReference type="ARBA" id="ARBA00022759"/>
    </source>
</evidence>
<keyword evidence="17" id="KW-1185">Reference proteome</keyword>
<comment type="cofactor">
    <cofactor evidence="1">
        <name>Mg(2+)</name>
        <dbReference type="ChEBI" id="CHEBI:18420"/>
    </cofactor>
</comment>
<dbReference type="InterPro" id="IPR006084">
    <property type="entry name" value="XPG/Rad2"/>
</dbReference>
<evidence type="ECO:0000313" key="17">
    <source>
        <dbReference type="Proteomes" id="UP001152795"/>
    </source>
</evidence>
<keyword evidence="13" id="KW-0234">DNA repair</keyword>
<dbReference type="GO" id="GO:0003677">
    <property type="term" value="F:DNA binding"/>
    <property type="evidence" value="ECO:0007669"/>
    <property type="project" value="InterPro"/>
</dbReference>
<accession>A0A7D9HE04</accession>
<dbReference type="FunFam" id="3.40.50.1010:FF:000002">
    <property type="entry name" value="Exonuclease 1, putative"/>
    <property type="match status" value="1"/>
</dbReference>
<dbReference type="PANTHER" id="PTHR11081:SF9">
    <property type="entry name" value="FLAP ENDONUCLEASE 1"/>
    <property type="match status" value="1"/>
</dbReference>
<dbReference type="GO" id="GO:0016818">
    <property type="term" value="F:hydrolase activity, acting on acid anhydrides, in phosphorus-containing anhydrides"/>
    <property type="evidence" value="ECO:0007669"/>
    <property type="project" value="InterPro"/>
</dbReference>
<evidence type="ECO:0000256" key="6">
    <source>
        <dbReference type="ARBA" id="ARBA00022723"/>
    </source>
</evidence>
<evidence type="ECO:0000256" key="13">
    <source>
        <dbReference type="ARBA" id="ARBA00023204"/>
    </source>
</evidence>
<evidence type="ECO:0000256" key="4">
    <source>
        <dbReference type="ARBA" id="ARBA00020324"/>
    </source>
</evidence>
<dbReference type="GO" id="GO:0006281">
    <property type="term" value="P:DNA repair"/>
    <property type="evidence" value="ECO:0007669"/>
    <property type="project" value="UniProtKB-KW"/>
</dbReference>
<dbReference type="InterPro" id="IPR006085">
    <property type="entry name" value="XPG_DNA_repair_N"/>
</dbReference>
<protein>
    <recommendedName>
        <fullName evidence="4">Exonuclease 1</fullName>
    </recommendedName>
    <alternativeName>
        <fullName evidence="15">Exonuclease I</fullName>
    </alternativeName>
</protein>
<evidence type="ECO:0000256" key="14">
    <source>
        <dbReference type="ARBA" id="ARBA00023242"/>
    </source>
</evidence>
<evidence type="ECO:0000256" key="8">
    <source>
        <dbReference type="ARBA" id="ARBA00022763"/>
    </source>
</evidence>
<dbReference type="InterPro" id="IPR036279">
    <property type="entry name" value="5-3_exonuclease_C_sf"/>
</dbReference>
<dbReference type="Pfam" id="PF00752">
    <property type="entry name" value="XPG_N"/>
    <property type="match status" value="1"/>
</dbReference>
<dbReference type="PRINTS" id="PR00853">
    <property type="entry name" value="XPGRADSUPER"/>
</dbReference>
<organism evidence="16 17">
    <name type="scientific">Paramuricea clavata</name>
    <name type="common">Red gorgonian</name>
    <name type="synonym">Violescent sea-whip</name>
    <dbReference type="NCBI Taxonomy" id="317549"/>
    <lineage>
        <taxon>Eukaryota</taxon>
        <taxon>Metazoa</taxon>
        <taxon>Cnidaria</taxon>
        <taxon>Anthozoa</taxon>
        <taxon>Octocorallia</taxon>
        <taxon>Malacalcyonacea</taxon>
        <taxon>Plexauridae</taxon>
        <taxon>Paramuricea</taxon>
    </lineage>
</organism>
<dbReference type="PANTHER" id="PTHR11081">
    <property type="entry name" value="FLAP ENDONUCLEASE FAMILY MEMBER"/>
    <property type="match status" value="1"/>
</dbReference>
<keyword evidence="8" id="KW-0227">DNA damage</keyword>
<dbReference type="FunFam" id="1.10.150.20:FF:000011">
    <property type="entry name" value="exonuclease 1"/>
    <property type="match status" value="1"/>
</dbReference>
<proteinExistence type="inferred from homology"/>
<dbReference type="InterPro" id="IPR019974">
    <property type="entry name" value="XPG_CS"/>
</dbReference>
<evidence type="ECO:0000256" key="1">
    <source>
        <dbReference type="ARBA" id="ARBA00001946"/>
    </source>
</evidence>
<evidence type="ECO:0000256" key="5">
    <source>
        <dbReference type="ARBA" id="ARBA00022722"/>
    </source>
</evidence>
<evidence type="ECO:0000256" key="9">
    <source>
        <dbReference type="ARBA" id="ARBA00022769"/>
    </source>
</evidence>
<evidence type="ECO:0000256" key="2">
    <source>
        <dbReference type="ARBA" id="ARBA00004123"/>
    </source>
</evidence>
<evidence type="ECO:0000256" key="15">
    <source>
        <dbReference type="ARBA" id="ARBA00031638"/>
    </source>
</evidence>
<dbReference type="CDD" id="cd09857">
    <property type="entry name" value="PIN_EXO1"/>
    <property type="match status" value="1"/>
</dbReference>
<reference evidence="16" key="1">
    <citation type="submission" date="2020-04" db="EMBL/GenBank/DDBJ databases">
        <authorList>
            <person name="Alioto T."/>
            <person name="Alioto T."/>
            <person name="Gomez Garrido J."/>
        </authorList>
    </citation>
    <scope>NUCLEOTIDE SEQUENCE</scope>
    <source>
        <strain evidence="16">A484AB</strain>
    </source>
</reference>
<dbReference type="Gene3D" id="3.40.50.1010">
    <property type="entry name" value="5'-nuclease"/>
    <property type="match status" value="1"/>
</dbReference>
<keyword evidence="5" id="KW-0540">Nuclease</keyword>
<dbReference type="InterPro" id="IPR029060">
    <property type="entry name" value="PIN-like_dom_sf"/>
</dbReference>
<dbReference type="SUPFAM" id="SSF88723">
    <property type="entry name" value="PIN domain-like"/>
    <property type="match status" value="1"/>
</dbReference>
<dbReference type="SUPFAM" id="SSF47807">
    <property type="entry name" value="5' to 3' exonuclease, C-terminal subdomain"/>
    <property type="match status" value="1"/>
</dbReference>
<dbReference type="SMART" id="SM00279">
    <property type="entry name" value="HhH2"/>
    <property type="match status" value="1"/>
</dbReference>
<keyword evidence="11" id="KW-0460">Magnesium</keyword>
<comment type="similarity">
    <text evidence="3">Belongs to the XPG/RAD2 endonuclease family. EXO1 subfamily.</text>
</comment>
<dbReference type="InterPro" id="IPR008918">
    <property type="entry name" value="HhH2"/>
</dbReference>
<evidence type="ECO:0000256" key="10">
    <source>
        <dbReference type="ARBA" id="ARBA00022801"/>
    </source>
</evidence>
<dbReference type="SMART" id="SM00485">
    <property type="entry name" value="XPGN"/>
    <property type="match status" value="1"/>
</dbReference>
<keyword evidence="7" id="KW-0255">Endonuclease</keyword>
<dbReference type="Pfam" id="PF08797">
    <property type="entry name" value="HIRAN"/>
    <property type="match status" value="1"/>
</dbReference>
<dbReference type="InterPro" id="IPR044752">
    <property type="entry name" value="PIN-like_EXO1"/>
</dbReference>
<dbReference type="Gene3D" id="1.10.150.20">
    <property type="entry name" value="5' to 3' exonuclease, C-terminal subdomain"/>
    <property type="match status" value="1"/>
</dbReference>
<name>A0A7D9HE04_PARCT</name>
<dbReference type="EMBL" id="CACRXK020000460">
    <property type="protein sequence ID" value="CAB3982064.1"/>
    <property type="molecule type" value="Genomic_DNA"/>
</dbReference>
<dbReference type="Proteomes" id="UP001152795">
    <property type="component" value="Unassembled WGS sequence"/>
</dbReference>
<comment type="caution">
    <text evidence="16">The sequence shown here is derived from an EMBL/GenBank/DDBJ whole genome shotgun (WGS) entry which is preliminary data.</text>
</comment>
<evidence type="ECO:0000256" key="3">
    <source>
        <dbReference type="ARBA" id="ARBA00010563"/>
    </source>
</evidence>
<keyword evidence="10" id="KW-0378">Hydrolase</keyword>
<keyword evidence="12" id="KW-0267">Excision nuclease</keyword>